<dbReference type="Pfam" id="PF00407">
    <property type="entry name" value="Bet_v_1"/>
    <property type="match status" value="1"/>
</dbReference>
<dbReference type="InterPro" id="IPR000916">
    <property type="entry name" value="Bet_v_I/MLP"/>
</dbReference>
<organism evidence="2 3">
    <name type="scientific">Microthlaspi erraticum</name>
    <dbReference type="NCBI Taxonomy" id="1685480"/>
    <lineage>
        <taxon>Eukaryota</taxon>
        <taxon>Viridiplantae</taxon>
        <taxon>Streptophyta</taxon>
        <taxon>Embryophyta</taxon>
        <taxon>Tracheophyta</taxon>
        <taxon>Spermatophyta</taxon>
        <taxon>Magnoliopsida</taxon>
        <taxon>eudicotyledons</taxon>
        <taxon>Gunneridae</taxon>
        <taxon>Pentapetalae</taxon>
        <taxon>rosids</taxon>
        <taxon>malvids</taxon>
        <taxon>Brassicales</taxon>
        <taxon>Brassicaceae</taxon>
        <taxon>Coluteocarpeae</taxon>
        <taxon>Microthlaspi</taxon>
    </lineage>
</organism>
<dbReference type="OrthoDB" id="1847301at2759"/>
<dbReference type="SMART" id="SM01037">
    <property type="entry name" value="Bet_v_1"/>
    <property type="match status" value="1"/>
</dbReference>
<dbReference type="SUPFAM" id="SSF55961">
    <property type="entry name" value="Bet v1-like"/>
    <property type="match status" value="1"/>
</dbReference>
<keyword evidence="3" id="KW-1185">Reference proteome</keyword>
<protein>
    <recommendedName>
        <fullName evidence="1">Bet v I/Major latex protein domain-containing protein</fullName>
    </recommendedName>
</protein>
<dbReference type="GO" id="GO:0006952">
    <property type="term" value="P:defense response"/>
    <property type="evidence" value="ECO:0007669"/>
    <property type="project" value="InterPro"/>
</dbReference>
<dbReference type="InterPro" id="IPR023393">
    <property type="entry name" value="START-like_dom_sf"/>
</dbReference>
<reference evidence="2" key="1">
    <citation type="submission" date="2020-01" db="EMBL/GenBank/DDBJ databases">
        <authorList>
            <person name="Mishra B."/>
        </authorList>
    </citation>
    <scope>NUCLEOTIDE SEQUENCE [LARGE SCALE GENOMIC DNA]</scope>
</reference>
<name>A0A6D2KUK8_9BRAS</name>
<dbReference type="CDD" id="cd07816">
    <property type="entry name" value="Bet_v1-like"/>
    <property type="match status" value="1"/>
</dbReference>
<accession>A0A6D2KUK8</accession>
<dbReference type="InterPro" id="IPR051761">
    <property type="entry name" value="MLP-like_ligand-binding"/>
</dbReference>
<feature type="domain" description="Bet v I/Major latex protein" evidence="1">
    <location>
        <begin position="1"/>
        <end position="150"/>
    </location>
</feature>
<evidence type="ECO:0000313" key="3">
    <source>
        <dbReference type="Proteomes" id="UP000467841"/>
    </source>
</evidence>
<dbReference type="Proteomes" id="UP000467841">
    <property type="component" value="Unassembled WGS sequence"/>
</dbReference>
<dbReference type="AlphaFoldDB" id="A0A6D2KUK8"/>
<comment type="caution">
    <text evidence="2">The sequence shown here is derived from an EMBL/GenBank/DDBJ whole genome shotgun (WGS) entry which is preliminary data.</text>
</comment>
<dbReference type="EMBL" id="CACVBM020001607">
    <property type="protein sequence ID" value="CAA7055764.1"/>
    <property type="molecule type" value="Genomic_DNA"/>
</dbReference>
<proteinExistence type="predicted"/>
<evidence type="ECO:0000313" key="2">
    <source>
        <dbReference type="EMBL" id="CAA7055764.1"/>
    </source>
</evidence>
<dbReference type="Gene3D" id="3.30.530.20">
    <property type="match status" value="1"/>
</dbReference>
<evidence type="ECO:0000259" key="1">
    <source>
        <dbReference type="SMART" id="SM01037"/>
    </source>
</evidence>
<dbReference type="PANTHER" id="PTHR31907">
    <property type="entry name" value="MLP-LIKE PROTEIN 423"/>
    <property type="match status" value="1"/>
</dbReference>
<sequence>MLEEVVGVDVEIKTPANKFHMFTGRSQHLSKATRYIQGCDLLEGEWGKVGSILLWNLVFDGEPRVSKDMIEAMDLEKNVIQWRVLEGPLKKDYKSFLKTMKVSPTKEGSGNVVKWNIQYERIDEKVPHPERLLQFLVEMTKEVDLYLLSEEYGLFYV</sequence>
<gene>
    <name evidence="2" type="ORF">MERR_LOCUS43000</name>
</gene>